<feature type="region of interest" description="Disordered" evidence="6">
    <location>
        <begin position="1108"/>
        <end position="1143"/>
    </location>
</feature>
<evidence type="ECO:0000256" key="4">
    <source>
        <dbReference type="ARBA" id="ARBA00023242"/>
    </source>
</evidence>
<dbReference type="PANTHER" id="PTHR32086">
    <property type="entry name" value="FANCONI ANEMIA GROUP D2 PROTEIN"/>
    <property type="match status" value="1"/>
</dbReference>
<dbReference type="SUPFAM" id="SSF48371">
    <property type="entry name" value="ARM repeat"/>
    <property type="match status" value="1"/>
</dbReference>
<comment type="similarity">
    <text evidence="5">Belongs to the Fanconi anemia protein FANCD2 family.</text>
</comment>
<feature type="region of interest" description="Disordered" evidence="6">
    <location>
        <begin position="22"/>
        <end position="372"/>
    </location>
</feature>
<comment type="subcellular location">
    <subcellularLocation>
        <location evidence="1">Nucleus</location>
    </subcellularLocation>
</comment>
<dbReference type="Pfam" id="PF14631">
    <property type="entry name" value="FancD2"/>
    <property type="match status" value="3"/>
</dbReference>
<evidence type="ECO:0000256" key="3">
    <source>
        <dbReference type="ARBA" id="ARBA00022843"/>
    </source>
</evidence>
<keyword evidence="3" id="KW-0832">Ubl conjugation</keyword>
<feature type="region of interest" description="Disordered" evidence="6">
    <location>
        <begin position="1592"/>
        <end position="1636"/>
    </location>
</feature>
<feature type="compositionally biased region" description="Polar residues" evidence="6">
    <location>
        <begin position="308"/>
        <end position="324"/>
    </location>
</feature>
<dbReference type="GO" id="GO:0005634">
    <property type="term" value="C:nucleus"/>
    <property type="evidence" value="ECO:0007669"/>
    <property type="project" value="UniProtKB-SubCell"/>
</dbReference>
<feature type="compositionally biased region" description="Basic residues" evidence="6">
    <location>
        <begin position="291"/>
        <end position="301"/>
    </location>
</feature>
<feature type="compositionally biased region" description="Basic and acidic residues" evidence="6">
    <location>
        <begin position="128"/>
        <end position="137"/>
    </location>
</feature>
<feature type="compositionally biased region" description="Polar residues" evidence="6">
    <location>
        <begin position="34"/>
        <end position="54"/>
    </location>
</feature>
<feature type="compositionally biased region" description="Acidic residues" evidence="6">
    <location>
        <begin position="220"/>
        <end position="230"/>
    </location>
</feature>
<dbReference type="InterPro" id="IPR016024">
    <property type="entry name" value="ARM-type_fold"/>
</dbReference>
<feature type="compositionally biased region" description="Basic and acidic residues" evidence="6">
    <location>
        <begin position="258"/>
        <end position="267"/>
    </location>
</feature>
<feature type="compositionally biased region" description="Low complexity" evidence="6">
    <location>
        <begin position="22"/>
        <end position="33"/>
    </location>
</feature>
<dbReference type="InterPro" id="IPR029448">
    <property type="entry name" value="FANCD2"/>
</dbReference>
<feature type="compositionally biased region" description="Acidic residues" evidence="6">
    <location>
        <begin position="1627"/>
        <end position="1636"/>
    </location>
</feature>
<evidence type="ECO:0000256" key="6">
    <source>
        <dbReference type="SAM" id="MobiDB-lite"/>
    </source>
</evidence>
<reference evidence="7 8" key="1">
    <citation type="journal article" date="2024" name="bioRxiv">
        <title>A reference genome for Trichogramma kaykai: A tiny desert-dwelling parasitoid wasp with competing sex-ratio distorters.</title>
        <authorList>
            <person name="Culotta J."/>
            <person name="Lindsey A.R."/>
        </authorList>
    </citation>
    <scope>NUCLEOTIDE SEQUENCE [LARGE SCALE GENOMIC DNA]</scope>
    <source>
        <strain evidence="7 8">KSX58</strain>
    </source>
</reference>
<dbReference type="PANTHER" id="PTHR32086:SF0">
    <property type="entry name" value="FANCONI ANEMIA GROUP D2 PROTEIN"/>
    <property type="match status" value="1"/>
</dbReference>
<keyword evidence="4" id="KW-0539">Nucleus</keyword>
<evidence type="ECO:0008006" key="9">
    <source>
        <dbReference type="Google" id="ProtNLM"/>
    </source>
</evidence>
<feature type="compositionally biased region" description="Acidic residues" evidence="6">
    <location>
        <begin position="1601"/>
        <end position="1614"/>
    </location>
</feature>
<name>A0ABD2WF88_9HYME</name>
<accession>A0ABD2WF88</accession>
<feature type="compositionally biased region" description="Low complexity" evidence="6">
    <location>
        <begin position="167"/>
        <end position="177"/>
    </location>
</feature>
<sequence length="1636" mass="184709">MDRRKLKSRNTGILHKQISASSQLSITTSSGGSFSQRSQKENSSVFARFSQSNVSRKRKNSDDEETDVSASTRAESSDDVPANIRKKKRNIVNDSDEDSDNDEKSKDKRISPKSSSELPPPRSSKVPTKKDKGEKKQKAVSNDSDDDNESTGEKQGFIKGFLAAIDNSSNLSQNSESSVEKYRKMNLRSPLMSSQKKISAESKIDKKKSKKLEKSKNDDSESDQSMEIDNEPVKPAKNVISSLLGRKNALKQKQQDTIQKDKDKRMDLSSIVGESDDESEMSFSDLEFTPTKKKGKDKKKAPTPQKSPSPVRQKSLSPVPQKSPTPAKKTPVKEKEQRGRITESPELSPLRNFSPVRNITTRKNKPTNSAGDEFEKFLNKTGITLEDGEESLHTANANAQEVIHKMKEVLAAGEFNINEVLSCWNKHIQNEENLKKSIYEMKIETDSGVAVSSKAVSLARVLLQVPQFQTDIMNSLIQKLVHAVVGTDSSDEASWALTMLQQFRFLEIMVEPEIFMSRIEELLTSSPEWFQREIIVFIPDIITDVQHRAAAEILIKLMERNSELTNIILDCIHNLVLGKDYREELREEVLNLLENNSDKSAMPAIARFVLTSCPSETVALKSLKTLRLIDMTPSTSEKVEECYTHQMFFINAIKMGLHLCKEVMQAALTLIKDDKLKLLPIDIALVILIYEVTITKKKIVEATLSSHVKNGSLKTSDLSFFYGQYKQIARSFQTTSLHLAIGLLKSDSPAHTEFGIEWLRNMFISQRDTPYKQREIMEKLLHLMGNKDKTVKNALEVLCRMANDETERQYLQQHACFLRSFLERIDNLQFDEVSMLYHLLHGLCTHSQLIADTLNDDLTIIMQKQLCSSKVVTKCKGVLGAVMAIKHLSGSAETSDEAIVLLKKTLISLKDCTRSQGLFYDQLEQIIATAQSIDQKFLSEISNLFEDDLINNVLIDSLPPSGDKEPKYGLNDPSALDEFCCVSLGSGKVGAIVPASFKLLRTCCSRLSGSLESINAILGTPVLLPTDMDMPEPTIADYMINCINWFRELIGAFVTQKEALLRGQVVKRLETLMNLQGEFVALVSMVDAHYQPPLCYFHHFPNPQFNRIELKGGKKGKKGGKKGGKKKAKEDETETEDKDESTMNKSIVLPEFESWEAGSEMTVKNPAFFRQMDTKIIHLFDPLTDSQESEEVDVNITTSQVCFIIKELINMFHHQASEKLIKDLILLMPKICFKFQQIVSDLRVNSDDDSINDYAHQKEAARLFLCLFKAVLSWKEFQNSKYNNLLRDGLRCFAAMANESNINLRTSKDLVSESYKYFESLSDIATHVSIAVALVNMCECLMKHSSSFTSESKERQAKMAYGYLCLEWHNDGHGPQYRAAIKELIRTWISNEPDPLKTVTSVMEWLPNEARELQRPASCLTRLPSVSKSIFHLLLKELFIGIIKGIDISLEAAERDPERIQVWQDSAICLDNIANIVKTFKHNVYLLLFLRYTTMLYQPLLTAGMKILEANVKYQPEEVLSVIKLYQRSGRFLRDIFCTARKEKNVTLLKLIPVAKSRREKFIYRVKGMLTANNSIGAFWMGNLLNKDLDGEELSSQSTDDVSEVADETPEENSNDGHNSEVFNSGSDDDIGMDED</sequence>
<evidence type="ECO:0000256" key="5">
    <source>
        <dbReference type="ARBA" id="ARBA00093456"/>
    </source>
</evidence>
<feature type="compositionally biased region" description="Basic and acidic residues" evidence="6">
    <location>
        <begin position="331"/>
        <end position="343"/>
    </location>
</feature>
<evidence type="ECO:0000256" key="2">
    <source>
        <dbReference type="ARBA" id="ARBA00022499"/>
    </source>
</evidence>
<proteinExistence type="inferred from homology"/>
<comment type="caution">
    <text evidence="7">The sequence shown here is derived from an EMBL/GenBank/DDBJ whole genome shotgun (WGS) entry which is preliminary data.</text>
</comment>
<evidence type="ECO:0000313" key="8">
    <source>
        <dbReference type="Proteomes" id="UP001627154"/>
    </source>
</evidence>
<protein>
    <recommendedName>
        <fullName evidence="9">Fanconi anemia group D2 protein</fullName>
    </recommendedName>
</protein>
<keyword evidence="2" id="KW-1017">Isopeptide bond</keyword>
<organism evidence="7 8">
    <name type="scientific">Trichogramma kaykai</name>
    <dbReference type="NCBI Taxonomy" id="54128"/>
    <lineage>
        <taxon>Eukaryota</taxon>
        <taxon>Metazoa</taxon>
        <taxon>Ecdysozoa</taxon>
        <taxon>Arthropoda</taxon>
        <taxon>Hexapoda</taxon>
        <taxon>Insecta</taxon>
        <taxon>Pterygota</taxon>
        <taxon>Neoptera</taxon>
        <taxon>Endopterygota</taxon>
        <taxon>Hymenoptera</taxon>
        <taxon>Apocrita</taxon>
        <taxon>Proctotrupomorpha</taxon>
        <taxon>Chalcidoidea</taxon>
        <taxon>Trichogrammatidae</taxon>
        <taxon>Trichogramma</taxon>
    </lineage>
</organism>
<feature type="compositionally biased region" description="Basic residues" evidence="6">
    <location>
        <begin position="1113"/>
        <end position="1127"/>
    </location>
</feature>
<dbReference type="EMBL" id="JBJJXI010000111">
    <property type="protein sequence ID" value="KAL3391182.1"/>
    <property type="molecule type" value="Genomic_DNA"/>
</dbReference>
<keyword evidence="8" id="KW-1185">Reference proteome</keyword>
<gene>
    <name evidence="7" type="ORF">TKK_013931</name>
</gene>
<evidence type="ECO:0000313" key="7">
    <source>
        <dbReference type="EMBL" id="KAL3391182.1"/>
    </source>
</evidence>
<dbReference type="Proteomes" id="UP001627154">
    <property type="component" value="Unassembled WGS sequence"/>
</dbReference>
<evidence type="ECO:0000256" key="1">
    <source>
        <dbReference type="ARBA" id="ARBA00004123"/>
    </source>
</evidence>